<organism evidence="2 3">
    <name type="scientific">Rubrivivax rivuli</name>
    <dbReference type="NCBI Taxonomy" id="1862385"/>
    <lineage>
        <taxon>Bacteria</taxon>
        <taxon>Pseudomonadati</taxon>
        <taxon>Pseudomonadota</taxon>
        <taxon>Betaproteobacteria</taxon>
        <taxon>Burkholderiales</taxon>
        <taxon>Sphaerotilaceae</taxon>
        <taxon>Rubrivivax</taxon>
    </lineage>
</organism>
<protein>
    <submittedName>
        <fullName evidence="2">DUF2225 domain-containing protein</fullName>
    </submittedName>
</protein>
<reference evidence="2 3" key="1">
    <citation type="submission" date="2019-01" db="EMBL/GenBank/DDBJ databases">
        <authorList>
            <person name="Chen W.-M."/>
        </authorList>
    </citation>
    <scope>NUCLEOTIDE SEQUENCE [LARGE SCALE GENOMIC DNA]</scope>
    <source>
        <strain evidence="2 3">KYPY4</strain>
    </source>
</reference>
<keyword evidence="3" id="KW-1185">Reference proteome</keyword>
<name>A0A437RAQ4_9BURK</name>
<evidence type="ECO:0000313" key="3">
    <source>
        <dbReference type="Proteomes" id="UP000285575"/>
    </source>
</evidence>
<evidence type="ECO:0000256" key="1">
    <source>
        <dbReference type="SAM" id="SignalP"/>
    </source>
</evidence>
<keyword evidence="1" id="KW-0732">Signal</keyword>
<comment type="caution">
    <text evidence="2">The sequence shown here is derived from an EMBL/GenBank/DDBJ whole genome shotgun (WGS) entry which is preliminary data.</text>
</comment>
<dbReference type="Proteomes" id="UP000285575">
    <property type="component" value="Unassembled WGS sequence"/>
</dbReference>
<gene>
    <name evidence="2" type="ORF">EOE66_19160</name>
</gene>
<dbReference type="EMBL" id="SACR01000006">
    <property type="protein sequence ID" value="RVU43792.1"/>
    <property type="molecule type" value="Genomic_DNA"/>
</dbReference>
<dbReference type="RefSeq" id="WP_128230351.1">
    <property type="nucleotide sequence ID" value="NZ_SACR01000006.1"/>
</dbReference>
<dbReference type="AlphaFoldDB" id="A0A437RAQ4"/>
<dbReference type="InterPro" id="IPR018708">
    <property type="entry name" value="DUF2225"/>
</dbReference>
<feature type="signal peptide" evidence="1">
    <location>
        <begin position="1"/>
        <end position="23"/>
    </location>
</feature>
<accession>A0A437RAQ4</accession>
<evidence type="ECO:0000313" key="2">
    <source>
        <dbReference type="EMBL" id="RVU43792.1"/>
    </source>
</evidence>
<dbReference type="Pfam" id="PF09986">
    <property type="entry name" value="DUF2225"/>
    <property type="match status" value="1"/>
</dbReference>
<feature type="chain" id="PRO_5019353910" evidence="1">
    <location>
        <begin position="24"/>
        <end position="236"/>
    </location>
</feature>
<dbReference type="OrthoDB" id="7855653at2"/>
<sequence length="236" mass="26744">MRFKHKLSMACCAVSAFILPAQALTFGSVELVCPIDGKKFKVNTVLSGTEFGMWLDMKPIGPTAAPWPLEKCPDNGFIIYKQNFSKAELETLGQYVQSEGYRALLDSHTNYYVASRLQIEARESSARIATTLLRATWEARGQEQYIAYATEALRWYEQVLKERSPEDKEYVTATLVAGELERRLGLFEQAKKRFLGIPDRSALRSPLDKIVELQLALIEQRNSHPAKVPTTERKPK</sequence>
<proteinExistence type="predicted"/>